<dbReference type="Proteomes" id="UP000073601">
    <property type="component" value="Unassembled WGS sequence"/>
</dbReference>
<organism evidence="1 2">
    <name type="scientific">Grimontia marina</name>
    <dbReference type="NCBI Taxonomy" id="646534"/>
    <lineage>
        <taxon>Bacteria</taxon>
        <taxon>Pseudomonadati</taxon>
        <taxon>Pseudomonadota</taxon>
        <taxon>Gammaproteobacteria</taxon>
        <taxon>Vibrionales</taxon>
        <taxon>Vibrionaceae</taxon>
        <taxon>Grimontia</taxon>
    </lineage>
</organism>
<dbReference type="AlphaFoldDB" id="A0A128F481"/>
<proteinExistence type="predicted"/>
<gene>
    <name evidence="1" type="ORF">GMA8713_01712</name>
</gene>
<evidence type="ECO:0000313" key="2">
    <source>
        <dbReference type="Proteomes" id="UP000073601"/>
    </source>
</evidence>
<dbReference type="EMBL" id="FIZY01000012">
    <property type="protein sequence ID" value="CZF81101.1"/>
    <property type="molecule type" value="Genomic_DNA"/>
</dbReference>
<keyword evidence="2" id="KW-1185">Reference proteome</keyword>
<protein>
    <submittedName>
        <fullName evidence="1">Uncharacterized protein</fullName>
    </submittedName>
</protein>
<accession>A0A128F481</accession>
<name>A0A128F481_9GAMM</name>
<evidence type="ECO:0000313" key="1">
    <source>
        <dbReference type="EMBL" id="CZF81101.1"/>
    </source>
</evidence>
<sequence length="151" mass="16342">MNVSGCGHRRGVELMGLGIIVAFGYFFADQTFFDEPATVTPTLAPTCTLSSTPCLFNNAKVSMASNTAAPLIPTEVSVEVTGSTPNYLMIELQGVEMNMGTYKIKLSSVGDNLYQGELMLPICMEDEMTWRGAIKSSDDSISLPIDVRMAR</sequence>
<reference evidence="2" key="1">
    <citation type="submission" date="2016-02" db="EMBL/GenBank/DDBJ databases">
        <authorList>
            <person name="Rodrigo-Torres Lidia"/>
            <person name="Arahal R.David."/>
        </authorList>
    </citation>
    <scope>NUCLEOTIDE SEQUENCE [LARGE SCALE GENOMIC DNA]</scope>
    <source>
        <strain evidence="2">CECT 8713</strain>
    </source>
</reference>